<sequence length="157" mass="17445">MEVEFELEKVDEIVEKYSRGGEKKSPLIPVLQDIQLTYGWLPEEAMVRASELMDTSLAQLSGVATFYNEFRLKPLGENHIVVCTGTACHVRGAPMLIEELERNLGIEKGGVTEDRKFSFEGARCVGSCAVAPVVVVNGEFHGNMTKKRISEIIDELE</sequence>
<feature type="binding site" evidence="7">
    <location>
        <position position="88"/>
    </location>
    <ligand>
        <name>[2Fe-2S] cluster</name>
        <dbReference type="ChEBI" id="CHEBI:190135"/>
    </ligand>
</feature>
<keyword evidence="4 7" id="KW-0408">Iron</keyword>
<dbReference type="STRING" id="321763.SAMN04488692_105159"/>
<dbReference type="GO" id="GO:0051537">
    <property type="term" value="F:2 iron, 2 sulfur cluster binding"/>
    <property type="evidence" value="ECO:0007669"/>
    <property type="project" value="UniProtKB-KW"/>
</dbReference>
<reference evidence="8 9" key="1">
    <citation type="submission" date="2016-10" db="EMBL/GenBank/DDBJ databases">
        <authorList>
            <person name="de Groot N.N."/>
        </authorList>
    </citation>
    <scope>NUCLEOTIDE SEQUENCE [LARGE SCALE GENOMIC DNA]</scope>
    <source>
        <strain evidence="8 9">SLAS-1</strain>
    </source>
</reference>
<evidence type="ECO:0000256" key="5">
    <source>
        <dbReference type="ARBA" id="ARBA00023014"/>
    </source>
</evidence>
<dbReference type="Proteomes" id="UP000199476">
    <property type="component" value="Unassembled WGS sequence"/>
</dbReference>
<dbReference type="InterPro" id="IPR036249">
    <property type="entry name" value="Thioredoxin-like_sf"/>
</dbReference>
<dbReference type="InterPro" id="IPR042128">
    <property type="entry name" value="NuoE_dom"/>
</dbReference>
<dbReference type="GO" id="GO:0016491">
    <property type="term" value="F:oxidoreductase activity"/>
    <property type="evidence" value="ECO:0007669"/>
    <property type="project" value="InterPro"/>
</dbReference>
<dbReference type="Gene3D" id="1.10.10.1590">
    <property type="entry name" value="NADH-quinone oxidoreductase subunit E"/>
    <property type="match status" value="1"/>
</dbReference>
<comment type="similarity">
    <text evidence="1">Belongs to the complex I 24 kDa subunit family.</text>
</comment>
<organism evidence="8 9">
    <name type="scientific">Halarsenatibacter silvermanii</name>
    <dbReference type="NCBI Taxonomy" id="321763"/>
    <lineage>
        <taxon>Bacteria</taxon>
        <taxon>Bacillati</taxon>
        <taxon>Bacillota</taxon>
        <taxon>Clostridia</taxon>
        <taxon>Halanaerobiales</taxon>
        <taxon>Halarsenatibacteraceae</taxon>
        <taxon>Halarsenatibacter</taxon>
    </lineage>
</organism>
<name>A0A1G9L263_9FIRM</name>
<dbReference type="InterPro" id="IPR041921">
    <property type="entry name" value="NuoE_N"/>
</dbReference>
<evidence type="ECO:0000256" key="6">
    <source>
        <dbReference type="ARBA" id="ARBA00034078"/>
    </source>
</evidence>
<dbReference type="PIRSF" id="PIRSF000216">
    <property type="entry name" value="NADH_DH_24kDa"/>
    <property type="match status" value="1"/>
</dbReference>
<comment type="cofactor">
    <cofactor evidence="6">
        <name>[2Fe-2S] cluster</name>
        <dbReference type="ChEBI" id="CHEBI:190135"/>
    </cofactor>
</comment>
<keyword evidence="3 7" id="KW-0479">Metal-binding</keyword>
<evidence type="ECO:0000256" key="4">
    <source>
        <dbReference type="ARBA" id="ARBA00023004"/>
    </source>
</evidence>
<evidence type="ECO:0000256" key="1">
    <source>
        <dbReference type="ARBA" id="ARBA00010643"/>
    </source>
</evidence>
<dbReference type="PANTHER" id="PTHR43342:SF1">
    <property type="entry name" value="BIFURCATING [FEFE] HYDROGENASE GAMMA SUBUNIT"/>
    <property type="match status" value="1"/>
</dbReference>
<keyword evidence="5 7" id="KW-0411">Iron-sulfur</keyword>
<dbReference type="SUPFAM" id="SSF52833">
    <property type="entry name" value="Thioredoxin-like"/>
    <property type="match status" value="1"/>
</dbReference>
<dbReference type="PANTHER" id="PTHR43342">
    <property type="entry name" value="NADH-QUINONE OXIDOREDUCTASE, E SUBUNIT"/>
    <property type="match status" value="1"/>
</dbReference>
<dbReference type="CDD" id="cd03064">
    <property type="entry name" value="TRX_Fd_NuoE"/>
    <property type="match status" value="1"/>
</dbReference>
<dbReference type="AlphaFoldDB" id="A0A1G9L263"/>
<proteinExistence type="inferred from homology"/>
<evidence type="ECO:0000256" key="3">
    <source>
        <dbReference type="ARBA" id="ARBA00022723"/>
    </source>
</evidence>
<feature type="binding site" evidence="7">
    <location>
        <position position="124"/>
    </location>
    <ligand>
        <name>[2Fe-2S] cluster</name>
        <dbReference type="ChEBI" id="CHEBI:190135"/>
    </ligand>
</feature>
<dbReference type="GO" id="GO:0046872">
    <property type="term" value="F:metal ion binding"/>
    <property type="evidence" value="ECO:0007669"/>
    <property type="project" value="UniProtKB-KW"/>
</dbReference>
<dbReference type="InterPro" id="IPR002023">
    <property type="entry name" value="NuoE-like"/>
</dbReference>
<comment type="cofactor">
    <cofactor evidence="7">
        <name>[2Fe-2S] cluster</name>
        <dbReference type="ChEBI" id="CHEBI:190135"/>
    </cofactor>
    <text evidence="7">Binds 1 [2Fe-2S] cluster.</text>
</comment>
<feature type="binding site" evidence="7">
    <location>
        <position position="128"/>
    </location>
    <ligand>
        <name>[2Fe-2S] cluster</name>
        <dbReference type="ChEBI" id="CHEBI:190135"/>
    </ligand>
</feature>
<feature type="binding site" evidence="7">
    <location>
        <position position="83"/>
    </location>
    <ligand>
        <name>[2Fe-2S] cluster</name>
        <dbReference type="ChEBI" id="CHEBI:190135"/>
    </ligand>
</feature>
<evidence type="ECO:0000256" key="7">
    <source>
        <dbReference type="PIRSR" id="PIRSR000216-1"/>
    </source>
</evidence>
<protein>
    <submittedName>
        <fullName evidence="8">NADP-reducing hydrogenase subunit HndA</fullName>
    </submittedName>
</protein>
<evidence type="ECO:0000313" key="9">
    <source>
        <dbReference type="Proteomes" id="UP000199476"/>
    </source>
</evidence>
<gene>
    <name evidence="8" type="ORF">SAMN04488692_105159</name>
</gene>
<dbReference type="EMBL" id="FNGO01000005">
    <property type="protein sequence ID" value="SDL55853.1"/>
    <property type="molecule type" value="Genomic_DNA"/>
</dbReference>
<accession>A0A1G9L263</accession>
<keyword evidence="9" id="KW-1185">Reference proteome</keyword>
<evidence type="ECO:0000256" key="2">
    <source>
        <dbReference type="ARBA" id="ARBA00022714"/>
    </source>
</evidence>
<dbReference type="Gene3D" id="3.40.30.10">
    <property type="entry name" value="Glutaredoxin"/>
    <property type="match status" value="1"/>
</dbReference>
<dbReference type="Pfam" id="PF01257">
    <property type="entry name" value="2Fe-2S_thioredx"/>
    <property type="match status" value="1"/>
</dbReference>
<evidence type="ECO:0000313" key="8">
    <source>
        <dbReference type="EMBL" id="SDL55853.1"/>
    </source>
</evidence>
<dbReference type="InterPro" id="IPR028431">
    <property type="entry name" value="NADP_DH_HndA-like"/>
</dbReference>
<keyword evidence="2 7" id="KW-0001">2Fe-2S</keyword>